<dbReference type="PANTHER" id="PTHR32507:SF8">
    <property type="entry name" value="CNH1P"/>
    <property type="match status" value="1"/>
</dbReference>
<evidence type="ECO:0000256" key="1">
    <source>
        <dbReference type="ARBA" id="ARBA00004651"/>
    </source>
</evidence>
<comment type="caution">
    <text evidence="10">The sequence shown here is derived from an EMBL/GenBank/DDBJ whole genome shotgun (WGS) entry which is preliminary data.</text>
</comment>
<keyword evidence="11" id="KW-1185">Reference proteome</keyword>
<evidence type="ECO:0000256" key="3">
    <source>
        <dbReference type="ARBA" id="ARBA00022449"/>
    </source>
</evidence>
<evidence type="ECO:0000256" key="7">
    <source>
        <dbReference type="ARBA" id="ARBA00023136"/>
    </source>
</evidence>
<evidence type="ECO:0000256" key="2">
    <source>
        <dbReference type="ARBA" id="ARBA00022448"/>
    </source>
</evidence>
<dbReference type="AlphaFoldDB" id="A0A081B9D3"/>
<dbReference type="InterPro" id="IPR006153">
    <property type="entry name" value="Cation/H_exchanger_TM"/>
</dbReference>
<evidence type="ECO:0000256" key="6">
    <source>
        <dbReference type="ARBA" id="ARBA00023065"/>
    </source>
</evidence>
<proteinExistence type="predicted"/>
<feature type="transmembrane region" description="Helical" evidence="8">
    <location>
        <begin position="28"/>
        <end position="46"/>
    </location>
</feature>
<evidence type="ECO:0000256" key="5">
    <source>
        <dbReference type="ARBA" id="ARBA00022989"/>
    </source>
</evidence>
<dbReference type="Proteomes" id="UP000028702">
    <property type="component" value="Unassembled WGS sequence"/>
</dbReference>
<feature type="transmembrane region" description="Helical" evidence="8">
    <location>
        <begin position="369"/>
        <end position="392"/>
    </location>
</feature>
<evidence type="ECO:0000313" key="11">
    <source>
        <dbReference type="Proteomes" id="UP000028702"/>
    </source>
</evidence>
<dbReference type="PANTHER" id="PTHR32507">
    <property type="entry name" value="NA(+)/H(+) ANTIPORTER 1"/>
    <property type="match status" value="1"/>
</dbReference>
<evidence type="ECO:0000256" key="8">
    <source>
        <dbReference type="SAM" id="Phobius"/>
    </source>
</evidence>
<feature type="transmembrane region" description="Helical" evidence="8">
    <location>
        <begin position="195"/>
        <end position="212"/>
    </location>
</feature>
<accession>A0A081B9D3</accession>
<feature type="transmembrane region" description="Helical" evidence="8">
    <location>
        <begin position="93"/>
        <end position="113"/>
    </location>
</feature>
<keyword evidence="6" id="KW-0406">Ion transport</keyword>
<gene>
    <name evidence="10" type="ORF">M2A_1150</name>
</gene>
<keyword evidence="7 8" id="KW-0472">Membrane</keyword>
<evidence type="ECO:0000259" key="9">
    <source>
        <dbReference type="Pfam" id="PF00999"/>
    </source>
</evidence>
<dbReference type="STRING" id="1333998.M2A_1150"/>
<feature type="transmembrane region" description="Helical" evidence="8">
    <location>
        <begin position="338"/>
        <end position="357"/>
    </location>
</feature>
<feature type="transmembrane region" description="Helical" evidence="8">
    <location>
        <begin position="161"/>
        <end position="183"/>
    </location>
</feature>
<dbReference type="RefSeq" id="WP_045444244.1">
    <property type="nucleotide sequence ID" value="NZ_BBIO01000004.1"/>
</dbReference>
<dbReference type="GO" id="GO:1902600">
    <property type="term" value="P:proton transmembrane transport"/>
    <property type="evidence" value="ECO:0007669"/>
    <property type="project" value="InterPro"/>
</dbReference>
<feature type="domain" description="Cation/H+ exchanger transmembrane" evidence="9">
    <location>
        <begin position="16"/>
        <end position="393"/>
    </location>
</feature>
<dbReference type="EMBL" id="BBIO01000004">
    <property type="protein sequence ID" value="GAK44651.1"/>
    <property type="molecule type" value="Genomic_DNA"/>
</dbReference>
<feature type="transmembrane region" description="Helical" evidence="8">
    <location>
        <begin position="250"/>
        <end position="267"/>
    </location>
</feature>
<keyword evidence="3" id="KW-0050">Antiport</keyword>
<reference evidence="10 11" key="1">
    <citation type="submission" date="2014-07" db="EMBL/GenBank/DDBJ databases">
        <title>Tepidicaulis marinum gen. nov., sp. nov., a novel marine bacterium denitrifying nitrate to nitrous oxide strictly under microaerobic conditions.</title>
        <authorList>
            <person name="Takeuchi M."/>
            <person name="Yamagishi T."/>
            <person name="Kamagata Y."/>
            <person name="Oshima K."/>
            <person name="Hattori M."/>
            <person name="Katayama T."/>
            <person name="Hanada S."/>
            <person name="Tamaki H."/>
            <person name="Marumo K."/>
            <person name="Maeda H."/>
            <person name="Nedachi M."/>
            <person name="Iwasaki W."/>
            <person name="Suwa Y."/>
            <person name="Sakata S."/>
        </authorList>
    </citation>
    <scope>NUCLEOTIDE SEQUENCE [LARGE SCALE GENOMIC DNA]</scope>
    <source>
        <strain evidence="10 11">MA2</strain>
    </source>
</reference>
<name>A0A081B9D3_9HYPH</name>
<evidence type="ECO:0000313" key="10">
    <source>
        <dbReference type="EMBL" id="GAK44651.1"/>
    </source>
</evidence>
<keyword evidence="4 8" id="KW-0812">Transmembrane</keyword>
<comment type="subcellular location">
    <subcellularLocation>
        <location evidence="1">Cell membrane</location>
        <topology evidence="1">Multi-pass membrane protein</topology>
    </subcellularLocation>
</comment>
<dbReference type="GO" id="GO:0015297">
    <property type="term" value="F:antiporter activity"/>
    <property type="evidence" value="ECO:0007669"/>
    <property type="project" value="UniProtKB-KW"/>
</dbReference>
<dbReference type="eggNOG" id="COG0025">
    <property type="taxonomic scope" value="Bacteria"/>
</dbReference>
<feature type="transmembrane region" description="Helical" evidence="8">
    <location>
        <begin position="305"/>
        <end position="326"/>
    </location>
</feature>
<keyword evidence="2" id="KW-0813">Transport</keyword>
<feature type="transmembrane region" description="Helical" evidence="8">
    <location>
        <begin position="279"/>
        <end position="299"/>
    </location>
</feature>
<dbReference type="Pfam" id="PF00999">
    <property type="entry name" value="Na_H_Exchanger"/>
    <property type="match status" value="1"/>
</dbReference>
<keyword evidence="5 8" id="KW-1133">Transmembrane helix</keyword>
<organism evidence="10 11">
    <name type="scientific">Tepidicaulis marinus</name>
    <dbReference type="NCBI Taxonomy" id="1333998"/>
    <lineage>
        <taxon>Bacteria</taxon>
        <taxon>Pseudomonadati</taxon>
        <taxon>Pseudomonadota</taxon>
        <taxon>Alphaproteobacteria</taxon>
        <taxon>Hyphomicrobiales</taxon>
        <taxon>Parvibaculaceae</taxon>
        <taxon>Tepidicaulis</taxon>
    </lineage>
</organism>
<evidence type="ECO:0000256" key="4">
    <source>
        <dbReference type="ARBA" id="ARBA00022692"/>
    </source>
</evidence>
<protein>
    <submittedName>
        <fullName evidence="10">Transporter, CPA2 family</fullName>
    </submittedName>
</protein>
<sequence>MSEFAALFLGAAVLVLYGAVSRRQVASYLTGPMLFVAIGAAAGFVLQNGGPRAADISHIRLLGELTLAIVLFTDSAHLKPKHLLQEESWPARMLFIGLPLVILSGAALAYVLFPGWPLWLAVLAGLILSPTDAALGRFILEDQDVPEPLRETLNAESGLNDGFALPPILILLALAGGGMGLAYDESALTLARHLVLGPLCGVVIGFSGGKLIDYAARRGWMQPLYQRLAAPALAVLAYAGAELIHANGFIAAYVAGLMIPLTVCLSAQKYLKEFSQTEAELLTLIMFFLFGLLIVPLGAEAWSGTMVLYALASLTIIRVLPIMASLTGTGLGWRSKGILAWFGPRGIASILYLLLAFETLGPGNAFTELAGLVSLTVLLSIYAHGLSAVPLARAYAAHAERIELPLRRARKKPE</sequence>
<dbReference type="GO" id="GO:0005886">
    <property type="term" value="C:plasma membrane"/>
    <property type="evidence" value="ECO:0007669"/>
    <property type="project" value="UniProtKB-SubCell"/>
</dbReference>